<evidence type="ECO:0000256" key="1">
    <source>
        <dbReference type="SAM" id="SignalP"/>
    </source>
</evidence>
<organism evidence="2 3">
    <name type="scientific">Pontiella sulfatireligans</name>
    <dbReference type="NCBI Taxonomy" id="2750658"/>
    <lineage>
        <taxon>Bacteria</taxon>
        <taxon>Pseudomonadati</taxon>
        <taxon>Kiritimatiellota</taxon>
        <taxon>Kiritimatiellia</taxon>
        <taxon>Kiritimatiellales</taxon>
        <taxon>Pontiellaceae</taxon>
        <taxon>Pontiella</taxon>
    </lineage>
</organism>
<keyword evidence="3" id="KW-1185">Reference proteome</keyword>
<dbReference type="AlphaFoldDB" id="A0A6C2UL77"/>
<feature type="signal peptide" evidence="1">
    <location>
        <begin position="1"/>
        <end position="19"/>
    </location>
</feature>
<dbReference type="PROSITE" id="PS51257">
    <property type="entry name" value="PROKAR_LIPOPROTEIN"/>
    <property type="match status" value="1"/>
</dbReference>
<name>A0A6C2UL77_9BACT</name>
<dbReference type="RefSeq" id="WP_136062046.1">
    <property type="nucleotide sequence ID" value="NZ_CAAHFH010000001.1"/>
</dbReference>
<evidence type="ECO:0008006" key="4">
    <source>
        <dbReference type="Google" id="ProtNLM"/>
    </source>
</evidence>
<gene>
    <name evidence="2" type="ORF">SCARR_02708</name>
</gene>
<dbReference type="Proteomes" id="UP000346198">
    <property type="component" value="Unassembled WGS sequence"/>
</dbReference>
<sequence>MKTKLLSAVLAAICIGALSGCVSKSPRSFSSSQSPSWVLLELREDLQYDDAWGRVVDLVVTQFELDVAMKEEGYLRTEWLYTWSGNYLSNYRVRMTIKFSPDHKNLKFRTEAQYLEDENWVVGTDSRLMSTLKTDLMGTIGRTTR</sequence>
<evidence type="ECO:0000313" key="2">
    <source>
        <dbReference type="EMBL" id="VGO20643.1"/>
    </source>
</evidence>
<protein>
    <recommendedName>
        <fullName evidence="4">DUF3576 domain-containing protein</fullName>
    </recommendedName>
</protein>
<keyword evidence="1" id="KW-0732">Signal</keyword>
<dbReference type="EMBL" id="CAAHFH010000001">
    <property type="protein sequence ID" value="VGO20643.1"/>
    <property type="molecule type" value="Genomic_DNA"/>
</dbReference>
<evidence type="ECO:0000313" key="3">
    <source>
        <dbReference type="Proteomes" id="UP000346198"/>
    </source>
</evidence>
<reference evidence="2 3" key="1">
    <citation type="submission" date="2019-04" db="EMBL/GenBank/DDBJ databases">
        <authorList>
            <person name="Van Vliet M D."/>
        </authorList>
    </citation>
    <scope>NUCLEOTIDE SEQUENCE [LARGE SCALE GENOMIC DNA]</scope>
    <source>
        <strain evidence="2 3">F21</strain>
    </source>
</reference>
<proteinExistence type="predicted"/>
<accession>A0A6C2UL77</accession>
<feature type="chain" id="PRO_5025447614" description="DUF3576 domain-containing protein" evidence="1">
    <location>
        <begin position="20"/>
        <end position="145"/>
    </location>
</feature>